<gene>
    <name evidence="2" type="ORF">BO71DRAFT_182664</name>
</gene>
<sequence length="94" mass="10491">MRLARFIISILHGTLVGELAGSCRYAIATINCLNMLLRGSCFRPRRHRVIQLHILMDRPSLPLLKGVAEGNILHTLSASLLVLPISQHRIVQSK</sequence>
<reference evidence="2 3" key="1">
    <citation type="submission" date="2018-02" db="EMBL/GenBank/DDBJ databases">
        <title>The genomes of Aspergillus section Nigri reveals drivers in fungal speciation.</title>
        <authorList>
            <consortium name="DOE Joint Genome Institute"/>
            <person name="Vesth T.C."/>
            <person name="Nybo J."/>
            <person name="Theobald S."/>
            <person name="Brandl J."/>
            <person name="Frisvad J.C."/>
            <person name="Nielsen K.F."/>
            <person name="Lyhne E.K."/>
            <person name="Kogle M.E."/>
            <person name="Kuo A."/>
            <person name="Riley R."/>
            <person name="Clum A."/>
            <person name="Nolan M."/>
            <person name="Lipzen A."/>
            <person name="Salamov A."/>
            <person name="Henrissat B."/>
            <person name="Wiebenga A."/>
            <person name="De vries R.P."/>
            <person name="Grigoriev I.V."/>
            <person name="Mortensen U.H."/>
            <person name="Andersen M.R."/>
            <person name="Baker S.E."/>
        </authorList>
    </citation>
    <scope>NUCLEOTIDE SEQUENCE [LARGE SCALE GENOMIC DNA]</scope>
    <source>
        <strain evidence="2 3">CBS 707.79</strain>
    </source>
</reference>
<keyword evidence="3" id="KW-1185">Reference proteome</keyword>
<name>A0A319DGH7_9EURO</name>
<accession>A0A319DGH7</accession>
<dbReference type="Proteomes" id="UP000247810">
    <property type="component" value="Unassembled WGS sequence"/>
</dbReference>
<evidence type="ECO:0000313" key="3">
    <source>
        <dbReference type="Proteomes" id="UP000247810"/>
    </source>
</evidence>
<dbReference type="VEuPathDB" id="FungiDB:BO71DRAFT_182664"/>
<keyword evidence="1" id="KW-0732">Signal</keyword>
<dbReference type="AlphaFoldDB" id="A0A319DGH7"/>
<organism evidence="2 3">
    <name type="scientific">Aspergillus ellipticus CBS 707.79</name>
    <dbReference type="NCBI Taxonomy" id="1448320"/>
    <lineage>
        <taxon>Eukaryota</taxon>
        <taxon>Fungi</taxon>
        <taxon>Dikarya</taxon>
        <taxon>Ascomycota</taxon>
        <taxon>Pezizomycotina</taxon>
        <taxon>Eurotiomycetes</taxon>
        <taxon>Eurotiomycetidae</taxon>
        <taxon>Eurotiales</taxon>
        <taxon>Aspergillaceae</taxon>
        <taxon>Aspergillus</taxon>
        <taxon>Aspergillus subgen. Circumdati</taxon>
    </lineage>
</organism>
<proteinExistence type="predicted"/>
<feature type="chain" id="PRO_5016255833" description="Secreted protein" evidence="1">
    <location>
        <begin position="22"/>
        <end position="94"/>
    </location>
</feature>
<evidence type="ECO:0000256" key="1">
    <source>
        <dbReference type="SAM" id="SignalP"/>
    </source>
</evidence>
<dbReference type="EMBL" id="KZ825840">
    <property type="protein sequence ID" value="PYH96224.1"/>
    <property type="molecule type" value="Genomic_DNA"/>
</dbReference>
<feature type="signal peptide" evidence="1">
    <location>
        <begin position="1"/>
        <end position="21"/>
    </location>
</feature>
<evidence type="ECO:0008006" key="4">
    <source>
        <dbReference type="Google" id="ProtNLM"/>
    </source>
</evidence>
<evidence type="ECO:0000313" key="2">
    <source>
        <dbReference type="EMBL" id="PYH96224.1"/>
    </source>
</evidence>
<protein>
    <recommendedName>
        <fullName evidence="4">Secreted protein</fullName>
    </recommendedName>
</protein>